<gene>
    <name evidence="2" type="ORF">PFISCL1PPCAC_13285</name>
</gene>
<keyword evidence="1" id="KW-1133">Transmembrane helix</keyword>
<dbReference type="Proteomes" id="UP001432322">
    <property type="component" value="Unassembled WGS sequence"/>
</dbReference>
<feature type="non-terminal residue" evidence="2">
    <location>
        <position position="1"/>
    </location>
</feature>
<protein>
    <recommendedName>
        <fullName evidence="4">G protein-coupled receptor</fullName>
    </recommendedName>
</protein>
<evidence type="ECO:0008006" key="4">
    <source>
        <dbReference type="Google" id="ProtNLM"/>
    </source>
</evidence>
<organism evidence="2 3">
    <name type="scientific">Pristionchus fissidentatus</name>
    <dbReference type="NCBI Taxonomy" id="1538716"/>
    <lineage>
        <taxon>Eukaryota</taxon>
        <taxon>Metazoa</taxon>
        <taxon>Ecdysozoa</taxon>
        <taxon>Nematoda</taxon>
        <taxon>Chromadorea</taxon>
        <taxon>Rhabditida</taxon>
        <taxon>Rhabditina</taxon>
        <taxon>Diplogasteromorpha</taxon>
        <taxon>Diplogasteroidea</taxon>
        <taxon>Neodiplogasteridae</taxon>
        <taxon>Pristionchus</taxon>
    </lineage>
</organism>
<sequence length="155" mass="17163">SNPINEIIGEMCLSDSKKLYFDRSILSLLSLLLIFLYCLECTLALPLDPLPRGAQHLVIGALAVHNHFVRRVSNDTDGHAFAGGVEGQCAEHLQCRLLIVGSNERDGIAGSCGQMVPESPRSSYERQLIRTLALVVNIHVSLQPLLLFLQVRFRE</sequence>
<feature type="transmembrane region" description="Helical" evidence="1">
    <location>
        <begin position="25"/>
        <end position="47"/>
    </location>
</feature>
<keyword evidence="3" id="KW-1185">Reference proteome</keyword>
<reference evidence="2" key="1">
    <citation type="submission" date="2023-10" db="EMBL/GenBank/DDBJ databases">
        <title>Genome assembly of Pristionchus species.</title>
        <authorList>
            <person name="Yoshida K."/>
            <person name="Sommer R.J."/>
        </authorList>
    </citation>
    <scope>NUCLEOTIDE SEQUENCE</scope>
    <source>
        <strain evidence="2">RS5133</strain>
    </source>
</reference>
<feature type="non-terminal residue" evidence="2">
    <location>
        <position position="155"/>
    </location>
</feature>
<dbReference type="EMBL" id="BTSY01000004">
    <property type="protein sequence ID" value="GMT21988.1"/>
    <property type="molecule type" value="Genomic_DNA"/>
</dbReference>
<proteinExistence type="predicted"/>
<comment type="caution">
    <text evidence="2">The sequence shown here is derived from an EMBL/GenBank/DDBJ whole genome shotgun (WGS) entry which is preliminary data.</text>
</comment>
<accession>A0AAV5VUN3</accession>
<dbReference type="AlphaFoldDB" id="A0AAV5VUN3"/>
<name>A0AAV5VUN3_9BILA</name>
<evidence type="ECO:0000256" key="1">
    <source>
        <dbReference type="SAM" id="Phobius"/>
    </source>
</evidence>
<keyword evidence="1" id="KW-0812">Transmembrane</keyword>
<evidence type="ECO:0000313" key="2">
    <source>
        <dbReference type="EMBL" id="GMT21988.1"/>
    </source>
</evidence>
<keyword evidence="1" id="KW-0472">Membrane</keyword>
<evidence type="ECO:0000313" key="3">
    <source>
        <dbReference type="Proteomes" id="UP001432322"/>
    </source>
</evidence>